<name>A0ABS4IRX8_9BACL</name>
<sequence>MFSRKLLSAYFTSILFILYFALNAMKTQSADPSSIEHFSGWSVTFAMFIIPIVFVYGIGISYLADLLGQKWEMKPTTSVILSFLIHIAMGALFGMMLGLIGIGIVGGAAAACFFLVDQWIAFLRSRQKKAWIIVTLNLPLLVFCALLVYFYAKG</sequence>
<evidence type="ECO:0000256" key="1">
    <source>
        <dbReference type="SAM" id="Phobius"/>
    </source>
</evidence>
<feature type="transmembrane region" description="Helical" evidence="1">
    <location>
        <begin position="99"/>
        <end position="123"/>
    </location>
</feature>
<proteinExistence type="predicted"/>
<dbReference type="EMBL" id="JAGGLB010000004">
    <property type="protein sequence ID" value="MBP1990321.1"/>
    <property type="molecule type" value="Genomic_DNA"/>
</dbReference>
<reference evidence="2 3" key="1">
    <citation type="submission" date="2021-03" db="EMBL/GenBank/DDBJ databases">
        <title>Genomic Encyclopedia of Type Strains, Phase IV (KMG-IV): sequencing the most valuable type-strain genomes for metagenomic binning, comparative biology and taxonomic classification.</title>
        <authorList>
            <person name="Goeker M."/>
        </authorList>
    </citation>
    <scope>NUCLEOTIDE SEQUENCE [LARGE SCALE GENOMIC DNA]</scope>
    <source>
        <strain evidence="2 3">DSM 26048</strain>
    </source>
</reference>
<feature type="transmembrane region" description="Helical" evidence="1">
    <location>
        <begin position="76"/>
        <end position="93"/>
    </location>
</feature>
<protein>
    <submittedName>
        <fullName evidence="2">Uncharacterized protein</fullName>
    </submittedName>
</protein>
<comment type="caution">
    <text evidence="2">The sequence shown here is derived from an EMBL/GenBank/DDBJ whole genome shotgun (WGS) entry which is preliminary data.</text>
</comment>
<feature type="transmembrane region" description="Helical" evidence="1">
    <location>
        <begin position="7"/>
        <end position="25"/>
    </location>
</feature>
<keyword evidence="1" id="KW-0812">Transmembrane</keyword>
<keyword evidence="1" id="KW-1133">Transmembrane helix</keyword>
<accession>A0ABS4IRX8</accession>
<keyword evidence="3" id="KW-1185">Reference proteome</keyword>
<organism evidence="2 3">
    <name type="scientific">Paenibacillus eucommiae</name>
    <dbReference type="NCBI Taxonomy" id="1355755"/>
    <lineage>
        <taxon>Bacteria</taxon>
        <taxon>Bacillati</taxon>
        <taxon>Bacillota</taxon>
        <taxon>Bacilli</taxon>
        <taxon>Bacillales</taxon>
        <taxon>Paenibacillaceae</taxon>
        <taxon>Paenibacillus</taxon>
    </lineage>
</organism>
<feature type="transmembrane region" description="Helical" evidence="1">
    <location>
        <begin position="45"/>
        <end position="64"/>
    </location>
</feature>
<dbReference type="RefSeq" id="WP_209971098.1">
    <property type="nucleotide sequence ID" value="NZ_JAGGLB010000004.1"/>
</dbReference>
<evidence type="ECO:0000313" key="2">
    <source>
        <dbReference type="EMBL" id="MBP1990321.1"/>
    </source>
</evidence>
<evidence type="ECO:0000313" key="3">
    <source>
        <dbReference type="Proteomes" id="UP001519287"/>
    </source>
</evidence>
<dbReference type="Proteomes" id="UP001519287">
    <property type="component" value="Unassembled WGS sequence"/>
</dbReference>
<feature type="transmembrane region" description="Helical" evidence="1">
    <location>
        <begin position="130"/>
        <end position="152"/>
    </location>
</feature>
<gene>
    <name evidence="2" type="ORF">J2Z66_001919</name>
</gene>
<keyword evidence="1" id="KW-0472">Membrane</keyword>